<evidence type="ECO:0000256" key="18">
    <source>
        <dbReference type="ARBA" id="ARBA00034430"/>
    </source>
</evidence>
<feature type="region of interest" description="Disordered" evidence="21">
    <location>
        <begin position="555"/>
        <end position="798"/>
    </location>
</feature>
<evidence type="ECO:0000256" key="19">
    <source>
        <dbReference type="ARBA" id="ARBA00036239"/>
    </source>
</evidence>
<feature type="compositionally biased region" description="Low complexity" evidence="21">
    <location>
        <begin position="603"/>
        <end position="620"/>
    </location>
</feature>
<dbReference type="GO" id="GO:0045211">
    <property type="term" value="C:postsynaptic membrane"/>
    <property type="evidence" value="ECO:0007669"/>
    <property type="project" value="UniProtKB-SubCell"/>
</dbReference>
<keyword evidence="2" id="KW-1003">Cell membrane</keyword>
<keyword evidence="6" id="KW-0460">Magnesium</keyword>
<dbReference type="Proteomes" id="UP000694546">
    <property type="component" value="Chromosome 18"/>
</dbReference>
<evidence type="ECO:0000313" key="24">
    <source>
        <dbReference type="Ensembl" id="ENSGMOP00000030186.1"/>
    </source>
</evidence>
<feature type="compositionally biased region" description="Pro residues" evidence="21">
    <location>
        <begin position="691"/>
        <end position="707"/>
    </location>
</feature>
<evidence type="ECO:0000256" key="8">
    <source>
        <dbReference type="ARBA" id="ARBA00023018"/>
    </source>
</evidence>
<dbReference type="PANTHER" id="PTHR18966">
    <property type="entry name" value="IONOTROPIC GLUTAMATE RECEPTOR"/>
    <property type="match status" value="1"/>
</dbReference>
<evidence type="ECO:0000256" key="13">
    <source>
        <dbReference type="ARBA" id="ARBA00023180"/>
    </source>
</evidence>
<dbReference type="Ensembl" id="ENSGMOT00000025324.1">
    <property type="protein sequence ID" value="ENSGMOP00000030186.1"/>
    <property type="gene ID" value="ENSGMOG00000030107.1"/>
</dbReference>
<feature type="compositionally biased region" description="Low complexity" evidence="21">
    <location>
        <begin position="628"/>
        <end position="641"/>
    </location>
</feature>
<keyword evidence="1" id="KW-0813">Transport</keyword>
<keyword evidence="10 22" id="KW-0472">Membrane</keyword>
<keyword evidence="16" id="KW-0407">Ion channel</keyword>
<evidence type="ECO:0000256" key="6">
    <source>
        <dbReference type="ARBA" id="ARBA00022842"/>
    </source>
</evidence>
<feature type="region of interest" description="Disordered" evidence="21">
    <location>
        <begin position="1"/>
        <end position="20"/>
    </location>
</feature>
<feature type="compositionally biased region" description="Pro residues" evidence="21">
    <location>
        <begin position="334"/>
        <end position="345"/>
    </location>
</feature>
<dbReference type="SUPFAM" id="SSF53850">
    <property type="entry name" value="Periplasmic binding protein-like II"/>
    <property type="match status" value="1"/>
</dbReference>
<keyword evidence="14" id="KW-0628">Postsynaptic cell membrane</keyword>
<evidence type="ECO:0000256" key="21">
    <source>
        <dbReference type="SAM" id="MobiDB-lite"/>
    </source>
</evidence>
<dbReference type="InterPro" id="IPR001320">
    <property type="entry name" value="Iontro_rcpt_C"/>
</dbReference>
<comment type="catalytic activity">
    <reaction evidence="18">
        <text>K(+)(in) = K(+)(out)</text>
        <dbReference type="Rhea" id="RHEA:29463"/>
        <dbReference type="ChEBI" id="CHEBI:29103"/>
    </reaction>
</comment>
<evidence type="ECO:0000256" key="3">
    <source>
        <dbReference type="ARBA" id="ARBA00022692"/>
    </source>
</evidence>
<feature type="compositionally biased region" description="Polar residues" evidence="21">
    <location>
        <begin position="347"/>
        <end position="358"/>
    </location>
</feature>
<keyword evidence="3 22" id="KW-0812">Transmembrane</keyword>
<dbReference type="GeneTree" id="ENSGT00940000156964"/>
<feature type="region of interest" description="Disordered" evidence="21">
    <location>
        <begin position="329"/>
        <end position="362"/>
    </location>
</feature>
<feature type="compositionally biased region" description="Basic and acidic residues" evidence="21">
    <location>
        <begin position="479"/>
        <end position="492"/>
    </location>
</feature>
<feature type="compositionally biased region" description="Pro residues" evidence="21">
    <location>
        <begin position="590"/>
        <end position="602"/>
    </location>
</feature>
<feature type="transmembrane region" description="Helical" evidence="22">
    <location>
        <begin position="193"/>
        <end position="216"/>
    </location>
</feature>
<comment type="subcellular location">
    <subcellularLocation>
        <location evidence="17">Postsynaptic cell membrane</location>
        <topology evidence="17">Multi-pass membrane protein</topology>
    </subcellularLocation>
</comment>
<evidence type="ECO:0000256" key="20">
    <source>
        <dbReference type="ARBA" id="ARBA00036634"/>
    </source>
</evidence>
<dbReference type="Pfam" id="PF10565">
    <property type="entry name" value="NMDAR2_C"/>
    <property type="match status" value="1"/>
</dbReference>
<dbReference type="Gene3D" id="3.40.190.10">
    <property type="entry name" value="Periplasmic binding protein-like II"/>
    <property type="match status" value="2"/>
</dbReference>
<evidence type="ECO:0000259" key="23">
    <source>
        <dbReference type="SMART" id="SM00079"/>
    </source>
</evidence>
<feature type="compositionally biased region" description="Pro residues" evidence="21">
    <location>
        <begin position="444"/>
        <end position="459"/>
    </location>
</feature>
<feature type="compositionally biased region" description="Low complexity" evidence="21">
    <location>
        <begin position="708"/>
        <end position="734"/>
    </location>
</feature>
<evidence type="ECO:0000256" key="4">
    <source>
        <dbReference type="ARBA" id="ARBA00022729"/>
    </source>
</evidence>
<evidence type="ECO:0000256" key="14">
    <source>
        <dbReference type="ARBA" id="ARBA00023257"/>
    </source>
</evidence>
<evidence type="ECO:0000256" key="1">
    <source>
        <dbReference type="ARBA" id="ARBA00022448"/>
    </source>
</evidence>
<keyword evidence="15" id="KW-1071">Ligand-gated ion channel</keyword>
<keyword evidence="7 22" id="KW-1133">Transmembrane helix</keyword>
<feature type="compositionally biased region" description="Low complexity" evidence="21">
    <location>
        <begin position="571"/>
        <end position="585"/>
    </location>
</feature>
<evidence type="ECO:0000256" key="7">
    <source>
        <dbReference type="ARBA" id="ARBA00022989"/>
    </source>
</evidence>
<comment type="catalytic activity">
    <reaction evidence="20">
        <text>Ca(2+)(in) = Ca(2+)(out)</text>
        <dbReference type="Rhea" id="RHEA:29671"/>
        <dbReference type="ChEBI" id="CHEBI:29108"/>
    </reaction>
</comment>
<evidence type="ECO:0000256" key="22">
    <source>
        <dbReference type="SAM" id="Phobius"/>
    </source>
</evidence>
<keyword evidence="11" id="KW-1015">Disulfide bond</keyword>
<name>A0A8C5ACJ1_GADMO</name>
<evidence type="ECO:0000256" key="10">
    <source>
        <dbReference type="ARBA" id="ARBA00023136"/>
    </source>
</evidence>
<keyword evidence="25" id="KW-1185">Reference proteome</keyword>
<feature type="domain" description="Ionotropic glutamate receptor C-terminal" evidence="23">
    <location>
        <begin position="1"/>
        <end position="171"/>
    </location>
</feature>
<evidence type="ECO:0000256" key="12">
    <source>
        <dbReference type="ARBA" id="ARBA00023170"/>
    </source>
</evidence>
<evidence type="ECO:0000256" key="16">
    <source>
        <dbReference type="ARBA" id="ARBA00023303"/>
    </source>
</evidence>
<evidence type="ECO:0000256" key="9">
    <source>
        <dbReference type="ARBA" id="ARBA00023065"/>
    </source>
</evidence>
<keyword evidence="4" id="KW-0732">Signal</keyword>
<comment type="catalytic activity">
    <reaction evidence="19">
        <text>Na(+)(in) = Na(+)(out)</text>
        <dbReference type="Rhea" id="RHEA:34963"/>
        <dbReference type="ChEBI" id="CHEBI:29101"/>
    </reaction>
</comment>
<keyword evidence="5" id="KW-0106">Calcium</keyword>
<dbReference type="SMART" id="SM00079">
    <property type="entry name" value="PBPe"/>
    <property type="match status" value="1"/>
</dbReference>
<dbReference type="GO" id="GO:0004972">
    <property type="term" value="F:NMDA glutamate receptor activity"/>
    <property type="evidence" value="ECO:0007669"/>
    <property type="project" value="UniProtKB-ARBA"/>
</dbReference>
<evidence type="ECO:0000256" key="15">
    <source>
        <dbReference type="ARBA" id="ARBA00023286"/>
    </source>
</evidence>
<feature type="region of interest" description="Disordered" evidence="21">
    <location>
        <begin position="383"/>
        <end position="408"/>
    </location>
</feature>
<keyword evidence="13" id="KW-0325">Glycoprotein</keyword>
<evidence type="ECO:0000256" key="17">
    <source>
        <dbReference type="ARBA" id="ARBA00034104"/>
    </source>
</evidence>
<evidence type="ECO:0000256" key="5">
    <source>
        <dbReference type="ARBA" id="ARBA00022837"/>
    </source>
</evidence>
<keyword evidence="9" id="KW-0406">Ion transport</keyword>
<reference evidence="24" key="1">
    <citation type="submission" date="2025-08" db="UniProtKB">
        <authorList>
            <consortium name="Ensembl"/>
        </authorList>
    </citation>
    <scope>IDENTIFICATION</scope>
</reference>
<proteinExistence type="predicted"/>
<feature type="compositionally biased region" description="Gly residues" evidence="21">
    <location>
        <begin position="751"/>
        <end position="762"/>
    </location>
</feature>
<sequence length="798" mass="86223">MKPITHTLEPLKNTAKKQQTGSTYLSVPSALSVTLRPRFLFQFQKPQEHYPPFRFGTVPNGSTERNIRSNYPDMHTHMIKYNQKGVEEALDSLKTGKLEAFIYDAAVLNYMAGKDEGCKLVTIGSGKVFATTGYGIALQKDSRWKRPIDLALLQFLGDGDTQRLETVWLSGICQNEKNEVMSSKLDIDNMAGVFYMLLVAMGLSLLVFAWEHLLYWKLRHSLHKSHKLDFMLGISRGIYSCCNGVEDPGHSPGLANPDLTSSYAQANVLKMLRTAKDLVSTANVEGSLDNATRTIEHWSRHGGPLPPPSLRSMHMVGDAGVPGGFAYVTESRCAPPPPQHRPLSPPSRTAASLKQQRPTPLRYTLPARSASCLYDGPLPVSSLSSPHLGPPPSHHQPYPYQTTGRLPHQQYPYQTTGRLYVDDHPRSPFVPYAELQLPDIYPSHPAPPPDPPPDPPPPHASFSRRKRRSKSFQCEELGEDHRGRLRDPEQRGGKPPVYLSELRANHLLDNHLSAPSVDCLYPGALFRPEVENYGSWPPEEFVLRGRRRPRRPSFLKATWGGERTRPHDEAPSSLSPSASGRSALPDLFPCGPPPQGLQPRPPAAAAAAAAAEQRVPAAQPDLPPHPAGPAAARRPQGPEAALLPVHPPAHLRGGGEARRGPGAGHGAPRHQPAQQTVLPLPELVPGAAPLPRGPGPGAPRPPGPGGPAQPRAGVPDAGVRRGPVRRPAAPDVPGQPVRGLRRLQTVSGVPDGAGGGAAGTGPRGEPLWAEALEEGVQPGVGGVTRVGQSRAEEYDGLP</sequence>
<keyword evidence="8" id="KW-0770">Synapse</keyword>
<dbReference type="AlphaFoldDB" id="A0A8C5ACJ1"/>
<dbReference type="InterPro" id="IPR015683">
    <property type="entry name" value="Ionotropic_Glu_rcpt"/>
</dbReference>
<reference evidence="24" key="2">
    <citation type="submission" date="2025-09" db="UniProtKB">
        <authorList>
            <consortium name="Ensembl"/>
        </authorList>
    </citation>
    <scope>IDENTIFICATION</scope>
</reference>
<protein>
    <recommendedName>
        <fullName evidence="23">Ionotropic glutamate receptor C-terminal domain-containing protein</fullName>
    </recommendedName>
</protein>
<dbReference type="InterPro" id="IPR018884">
    <property type="entry name" value="NMDAR2_C"/>
</dbReference>
<organism evidence="24 25">
    <name type="scientific">Gadus morhua</name>
    <name type="common">Atlantic cod</name>
    <dbReference type="NCBI Taxonomy" id="8049"/>
    <lineage>
        <taxon>Eukaryota</taxon>
        <taxon>Metazoa</taxon>
        <taxon>Chordata</taxon>
        <taxon>Craniata</taxon>
        <taxon>Vertebrata</taxon>
        <taxon>Euteleostomi</taxon>
        <taxon>Actinopterygii</taxon>
        <taxon>Neopterygii</taxon>
        <taxon>Teleostei</taxon>
        <taxon>Neoteleostei</taxon>
        <taxon>Acanthomorphata</taxon>
        <taxon>Zeiogadaria</taxon>
        <taxon>Gadariae</taxon>
        <taxon>Gadiformes</taxon>
        <taxon>Gadoidei</taxon>
        <taxon>Gadidae</taxon>
        <taxon>Gadus</taxon>
    </lineage>
</organism>
<dbReference type="FunFam" id="3.40.190.10:FF:000007">
    <property type="entry name" value="Putative glutamate receptor ionotropic NMDA 2B"/>
    <property type="match status" value="1"/>
</dbReference>
<feature type="region of interest" description="Disordered" evidence="21">
    <location>
        <begin position="438"/>
        <end position="496"/>
    </location>
</feature>
<evidence type="ECO:0000256" key="11">
    <source>
        <dbReference type="ARBA" id="ARBA00023157"/>
    </source>
</evidence>
<accession>A0A8C5ACJ1</accession>
<evidence type="ECO:0000313" key="25">
    <source>
        <dbReference type="Proteomes" id="UP000694546"/>
    </source>
</evidence>
<evidence type="ECO:0000256" key="2">
    <source>
        <dbReference type="ARBA" id="ARBA00022475"/>
    </source>
</evidence>
<keyword evidence="12" id="KW-0675">Receptor</keyword>